<dbReference type="EMBL" id="JABRWJ010000005">
    <property type="protein sequence ID" value="NRF68985.1"/>
    <property type="molecule type" value="Genomic_DNA"/>
</dbReference>
<reference evidence="1 2" key="1">
    <citation type="submission" date="2020-05" db="EMBL/GenBank/DDBJ databases">
        <title>Aquincola sp. isolate from soil.</title>
        <authorList>
            <person name="Han J."/>
            <person name="Kim D.-U."/>
        </authorList>
    </citation>
    <scope>NUCLEOTIDE SEQUENCE [LARGE SCALE GENOMIC DNA]</scope>
    <source>
        <strain evidence="1 2">S2</strain>
    </source>
</reference>
<protein>
    <submittedName>
        <fullName evidence="1">Uncharacterized protein</fullName>
    </submittedName>
</protein>
<organism evidence="1 2">
    <name type="scientific">Pseudaquabacterium terrae</name>
    <dbReference type="NCBI Taxonomy" id="2732868"/>
    <lineage>
        <taxon>Bacteria</taxon>
        <taxon>Pseudomonadati</taxon>
        <taxon>Pseudomonadota</taxon>
        <taxon>Betaproteobacteria</taxon>
        <taxon>Burkholderiales</taxon>
        <taxon>Sphaerotilaceae</taxon>
        <taxon>Pseudaquabacterium</taxon>
    </lineage>
</organism>
<gene>
    <name evidence="1" type="ORF">HLB44_18485</name>
</gene>
<evidence type="ECO:0000313" key="1">
    <source>
        <dbReference type="EMBL" id="NRF68985.1"/>
    </source>
</evidence>
<evidence type="ECO:0000313" key="2">
    <source>
        <dbReference type="Proteomes" id="UP000737171"/>
    </source>
</evidence>
<comment type="caution">
    <text evidence="1">The sequence shown here is derived from an EMBL/GenBank/DDBJ whole genome shotgun (WGS) entry which is preliminary data.</text>
</comment>
<dbReference type="Proteomes" id="UP000737171">
    <property type="component" value="Unassembled WGS sequence"/>
</dbReference>
<accession>A0ABX2EJZ3</accession>
<proteinExistence type="predicted"/>
<dbReference type="InterPro" id="IPR031832">
    <property type="entry name" value="DUF4747"/>
</dbReference>
<sequence>MAGMRPVEFANFVCTSGTDLEMLDMVDTVVLPAFSSGLRRTWGENTYFFHDVTLVDFAPDTVKGTPAICGRFVKDTVLHSKQVYRNGELLANNQKIKSAPSAFFVLLLEQHKLIYCSEYTGAPGIGTFRSTAYQFIGQAHKAYIDTAYEQFKEQSNADPDAERITKASLVEKFPRPMLEIVPLASEESIDQFVKRFKVLQAMTIRLIKPNNEINNERLYEQIQTESRHMGATASTLTYKNSKGLSQSVATDHAEAAADGNAEVTFSGKDKEGAPLKGSNEDFRVLRFIEELPSQAAEAARRLYIAFKSARQSGLITAEPAADTRHAAKLADLRSRAAQQ</sequence>
<dbReference type="Pfam" id="PF15931">
    <property type="entry name" value="DUF4747"/>
    <property type="match status" value="1"/>
</dbReference>
<dbReference type="RefSeq" id="WP_173125215.1">
    <property type="nucleotide sequence ID" value="NZ_JABRWJ010000005.1"/>
</dbReference>
<keyword evidence="2" id="KW-1185">Reference proteome</keyword>
<name>A0ABX2EJZ3_9BURK</name>